<keyword evidence="3 5" id="KW-0067">ATP-binding</keyword>
<dbReference type="Gene3D" id="3.40.50.300">
    <property type="entry name" value="P-loop containing nucleotide triphosphate hydrolases"/>
    <property type="match status" value="1"/>
</dbReference>
<dbReference type="GO" id="GO:0005524">
    <property type="term" value="F:ATP binding"/>
    <property type="evidence" value="ECO:0007669"/>
    <property type="project" value="UniProtKB-KW"/>
</dbReference>
<evidence type="ECO:0000313" key="5">
    <source>
        <dbReference type="EMBL" id="KAA5542497.1"/>
    </source>
</evidence>
<dbReference type="SUPFAM" id="SSF52540">
    <property type="entry name" value="P-loop containing nucleoside triphosphate hydrolases"/>
    <property type="match status" value="1"/>
</dbReference>
<dbReference type="SMART" id="SM00382">
    <property type="entry name" value="AAA"/>
    <property type="match status" value="1"/>
</dbReference>
<name>A0A5M6D4Q2_9BACT</name>
<dbReference type="AlphaFoldDB" id="A0A5M6D4Q2"/>
<dbReference type="InterPro" id="IPR051782">
    <property type="entry name" value="ABC_Transporter_VariousFunc"/>
</dbReference>
<sequence length="288" mass="32510">MIQLNNFCYRYSRNQELFRGLNLTLQSGQIYGLLGKNGAGKSTLIKNIGGLLFPTTGQVQVFGQESRLRQVNFLKDIFFIPEECYLPNLTVKEFIQVYAPFYPNFDLTQYQSYLDLFGIAPSRKLRSLSYGQKKKTLIGFALATNTRVLILDEPTNGLDIPAKGIFRNMIKDAFKPDRLVIISSHQVRDLDELISSLIILDQGKVLLHAAKDEILQRLIFGISPASLPETAVLYQEKSPAGWPYIAKNTSGQKTYLDMELLFNALLENNAALQPMFTTNPKIPAYELS</sequence>
<dbReference type="EMBL" id="VWSF01000017">
    <property type="protein sequence ID" value="KAA5542497.1"/>
    <property type="molecule type" value="Genomic_DNA"/>
</dbReference>
<dbReference type="GO" id="GO:0016887">
    <property type="term" value="F:ATP hydrolysis activity"/>
    <property type="evidence" value="ECO:0007669"/>
    <property type="project" value="InterPro"/>
</dbReference>
<proteinExistence type="predicted"/>
<evidence type="ECO:0000259" key="4">
    <source>
        <dbReference type="PROSITE" id="PS50893"/>
    </source>
</evidence>
<keyword evidence="2" id="KW-0547">Nucleotide-binding</keyword>
<keyword evidence="6" id="KW-1185">Reference proteome</keyword>
<evidence type="ECO:0000256" key="2">
    <source>
        <dbReference type="ARBA" id="ARBA00022741"/>
    </source>
</evidence>
<dbReference type="InterPro" id="IPR003593">
    <property type="entry name" value="AAA+_ATPase"/>
</dbReference>
<gene>
    <name evidence="5" type="ORF">F0145_18785</name>
</gene>
<dbReference type="Proteomes" id="UP000323426">
    <property type="component" value="Unassembled WGS sequence"/>
</dbReference>
<protein>
    <submittedName>
        <fullName evidence="5">ABC transporter ATP-binding protein</fullName>
    </submittedName>
</protein>
<dbReference type="Pfam" id="PF00005">
    <property type="entry name" value="ABC_tran"/>
    <property type="match status" value="1"/>
</dbReference>
<dbReference type="PROSITE" id="PS50893">
    <property type="entry name" value="ABC_TRANSPORTER_2"/>
    <property type="match status" value="1"/>
</dbReference>
<dbReference type="RefSeq" id="WP_150090816.1">
    <property type="nucleotide sequence ID" value="NZ_VWSF01000017.1"/>
</dbReference>
<dbReference type="PANTHER" id="PTHR42939">
    <property type="entry name" value="ABC TRANSPORTER ATP-BINDING PROTEIN ALBC-RELATED"/>
    <property type="match status" value="1"/>
</dbReference>
<evidence type="ECO:0000256" key="1">
    <source>
        <dbReference type="ARBA" id="ARBA00022448"/>
    </source>
</evidence>
<evidence type="ECO:0000313" key="6">
    <source>
        <dbReference type="Proteomes" id="UP000323426"/>
    </source>
</evidence>
<dbReference type="CDD" id="cd03230">
    <property type="entry name" value="ABC_DR_subfamily_A"/>
    <property type="match status" value="1"/>
</dbReference>
<feature type="domain" description="ABC transporter" evidence="4">
    <location>
        <begin position="2"/>
        <end position="227"/>
    </location>
</feature>
<reference evidence="5 6" key="1">
    <citation type="submission" date="2019-09" db="EMBL/GenBank/DDBJ databases">
        <title>Genome sequence and assembly of Adhaeribacter sp.</title>
        <authorList>
            <person name="Chhetri G."/>
        </authorList>
    </citation>
    <scope>NUCLEOTIDE SEQUENCE [LARGE SCALE GENOMIC DNA]</scope>
    <source>
        <strain evidence="5 6">DK36</strain>
    </source>
</reference>
<dbReference type="InterPro" id="IPR003439">
    <property type="entry name" value="ABC_transporter-like_ATP-bd"/>
</dbReference>
<evidence type="ECO:0000256" key="3">
    <source>
        <dbReference type="ARBA" id="ARBA00022840"/>
    </source>
</evidence>
<dbReference type="InterPro" id="IPR027417">
    <property type="entry name" value="P-loop_NTPase"/>
</dbReference>
<accession>A0A5M6D4Q2</accession>
<keyword evidence="1" id="KW-0813">Transport</keyword>
<comment type="caution">
    <text evidence="5">The sequence shown here is derived from an EMBL/GenBank/DDBJ whole genome shotgun (WGS) entry which is preliminary data.</text>
</comment>
<dbReference type="PANTHER" id="PTHR42939:SF1">
    <property type="entry name" value="ABC TRANSPORTER ATP-BINDING PROTEIN ALBC-RELATED"/>
    <property type="match status" value="1"/>
</dbReference>
<organism evidence="5 6">
    <name type="scientific">Adhaeribacter rhizoryzae</name>
    <dbReference type="NCBI Taxonomy" id="2607907"/>
    <lineage>
        <taxon>Bacteria</taxon>
        <taxon>Pseudomonadati</taxon>
        <taxon>Bacteroidota</taxon>
        <taxon>Cytophagia</taxon>
        <taxon>Cytophagales</taxon>
        <taxon>Hymenobacteraceae</taxon>
        <taxon>Adhaeribacter</taxon>
    </lineage>
</organism>